<comment type="caution">
    <text evidence="3">The sequence shown here is derived from an EMBL/GenBank/DDBJ whole genome shotgun (WGS) entry which is preliminary data.</text>
</comment>
<evidence type="ECO:0000256" key="1">
    <source>
        <dbReference type="SAM" id="Phobius"/>
    </source>
</evidence>
<feature type="transmembrane region" description="Helical" evidence="1">
    <location>
        <begin position="548"/>
        <end position="565"/>
    </location>
</feature>
<dbReference type="Proteomes" id="UP000574390">
    <property type="component" value="Unassembled WGS sequence"/>
</dbReference>
<feature type="transmembrane region" description="Helical" evidence="1">
    <location>
        <begin position="435"/>
        <end position="468"/>
    </location>
</feature>
<name>A0A7J6S4C6_PEROL</name>
<organism evidence="3 4">
    <name type="scientific">Perkinsus olseni</name>
    <name type="common">Perkinsus atlanticus</name>
    <dbReference type="NCBI Taxonomy" id="32597"/>
    <lineage>
        <taxon>Eukaryota</taxon>
        <taxon>Sar</taxon>
        <taxon>Alveolata</taxon>
        <taxon>Perkinsozoa</taxon>
        <taxon>Perkinsea</taxon>
        <taxon>Perkinsida</taxon>
        <taxon>Perkinsidae</taxon>
        <taxon>Perkinsus</taxon>
    </lineage>
</organism>
<keyword evidence="1" id="KW-0472">Membrane</keyword>
<evidence type="ECO:0000313" key="4">
    <source>
        <dbReference type="Proteomes" id="UP000574390"/>
    </source>
</evidence>
<feature type="transmembrane region" description="Helical" evidence="1">
    <location>
        <begin position="343"/>
        <end position="364"/>
    </location>
</feature>
<proteinExistence type="predicted"/>
<feature type="chain" id="PRO_5029750041" evidence="2">
    <location>
        <begin position="18"/>
        <end position="602"/>
    </location>
</feature>
<feature type="transmembrane region" description="Helical" evidence="1">
    <location>
        <begin position="577"/>
        <end position="598"/>
    </location>
</feature>
<feature type="transmembrane region" description="Helical" evidence="1">
    <location>
        <begin position="489"/>
        <end position="509"/>
    </location>
</feature>
<keyword evidence="1" id="KW-0812">Transmembrane</keyword>
<dbReference type="AlphaFoldDB" id="A0A7J6S4C6"/>
<reference evidence="3 4" key="1">
    <citation type="submission" date="2020-04" db="EMBL/GenBank/DDBJ databases">
        <title>Perkinsus olseni comparative genomics.</title>
        <authorList>
            <person name="Bogema D.R."/>
        </authorList>
    </citation>
    <scope>NUCLEOTIDE SEQUENCE [LARGE SCALE GENOMIC DNA]</scope>
    <source>
        <strain evidence="3">ATCC PRA-205</strain>
    </source>
</reference>
<keyword evidence="2" id="KW-0732">Signal</keyword>
<accession>A0A7J6S4C6</accession>
<dbReference type="EMBL" id="JABANM010017419">
    <property type="protein sequence ID" value="KAF4727804.1"/>
    <property type="molecule type" value="Genomic_DNA"/>
</dbReference>
<feature type="transmembrane region" description="Helical" evidence="1">
    <location>
        <begin position="241"/>
        <end position="258"/>
    </location>
</feature>
<feature type="transmembrane region" description="Helical" evidence="1">
    <location>
        <begin position="515"/>
        <end position="536"/>
    </location>
</feature>
<evidence type="ECO:0000256" key="2">
    <source>
        <dbReference type="SAM" id="SignalP"/>
    </source>
</evidence>
<evidence type="ECO:0000313" key="3">
    <source>
        <dbReference type="EMBL" id="KAF4727804.1"/>
    </source>
</evidence>
<feature type="transmembrane region" description="Helical" evidence="1">
    <location>
        <begin position="270"/>
        <end position="298"/>
    </location>
</feature>
<gene>
    <name evidence="3" type="ORF">FOZ62_004894</name>
</gene>
<feature type="signal peptide" evidence="2">
    <location>
        <begin position="1"/>
        <end position="17"/>
    </location>
</feature>
<keyword evidence="1" id="KW-1133">Transmembrane helix</keyword>
<dbReference type="PANTHER" id="PTHR11319:SF35">
    <property type="entry name" value="OUTER MEMBRANE PROTEIN PMPC-RELATED"/>
    <property type="match status" value="1"/>
</dbReference>
<protein>
    <submittedName>
        <fullName evidence="3">Uncharacterized protein</fullName>
    </submittedName>
</protein>
<dbReference type="PANTHER" id="PTHR11319">
    <property type="entry name" value="G PROTEIN-COUPLED RECEPTOR-RELATED"/>
    <property type="match status" value="1"/>
</dbReference>
<sequence length="602" mass="66344">MVRIGWVIFLGGPTSYALNCPPGSEVQNDRCIKCPTATPAYAANCVRLVTSRPLKAATHQSEPSLTRSAAVDVPSAWLVSTKTSKAKATMTEIQLFHSVMGSGFLTSAVLHSSPALHIDSTVQPIIGRQPRPAATFDADLCICLSLCEPCPSGMDCPGGWVNRDTPSEDTKYHAQPSVRPGMWASISAKYQPYKCVSYFECPGGPAGACAPWRTGTACTKCVEGFFRFNGACLECSPGHRSTLVAMLALMAIFCYATYHMTGGSTMLHQLTTLLGVTMSLGNIVTYLQMMGLFGIILFDWHLSSVDGKAWSSLLTVLRLALFDFGEALALDCWSSNISPLGVYIARMLIPLLLYGMMTFVWFCIQFKRYRLVTSIGRSYNWEHLSLANSIGQITQALFIPIVVSSLAPLQCFSHPSRDARSVLQYPEQLCEGSDYWAMVGVGIACFVVFVVGFVCLVFWATLWVGGLCETDPSYMKRFRFLFYRFRQDRYYWPTIIVTRNLALSLVPFIKVDDIHLKILLFDMVISAALVMQFKFWPWRSHLLNWSEVVSQALMLLTTIISAVFIPRQGELSSGKSAVNALLVFLIITGAMNGPMAAAEGTV</sequence>